<dbReference type="PANTHER" id="PTHR44846:SF1">
    <property type="entry name" value="MANNOSYL-D-GLYCERATE TRANSPORT_METABOLISM SYSTEM REPRESSOR MNGR-RELATED"/>
    <property type="match status" value="1"/>
</dbReference>
<keyword evidence="1" id="KW-0805">Transcription regulation</keyword>
<dbReference type="EMBL" id="JAFBDZ010000002">
    <property type="protein sequence ID" value="MBM7585536.1"/>
    <property type="molecule type" value="Genomic_DNA"/>
</dbReference>
<sequence>MNIKDPRLPLYFQLKDVILEQIELGSLKEHEKLPSERELCEKYTVSRTTVRQTLQSLERDGYIYKVHGKGTFVSPKIYNQSLVHFYSFTDEMKKAGKIPSSQVIFFERTTCDAKISKKMSLSKSENIYKLTRLRLANGEPMLYETTYLPASRFDGLTKELLETKPMYEIFREYYGVKITKATETFRAVSTRPHEAIHLQISENMPSLMLERTTYEHDSVIEYTTTIARGDKFSYTVELK</sequence>
<evidence type="ECO:0000256" key="2">
    <source>
        <dbReference type="ARBA" id="ARBA00023125"/>
    </source>
</evidence>
<name>A0ABS2NDA5_9BACI</name>
<evidence type="ECO:0000313" key="5">
    <source>
        <dbReference type="EMBL" id="MBM7585536.1"/>
    </source>
</evidence>
<keyword evidence="6" id="KW-1185">Reference proteome</keyword>
<keyword evidence="2" id="KW-0238">DNA-binding</keyword>
<reference evidence="5 6" key="1">
    <citation type="submission" date="2021-01" db="EMBL/GenBank/DDBJ databases">
        <title>Genomic Encyclopedia of Type Strains, Phase IV (KMG-IV): sequencing the most valuable type-strain genomes for metagenomic binning, comparative biology and taxonomic classification.</title>
        <authorList>
            <person name="Goeker M."/>
        </authorList>
    </citation>
    <scope>NUCLEOTIDE SEQUENCE [LARGE SCALE GENOMIC DNA]</scope>
    <source>
        <strain evidence="5 6">DSM 24834</strain>
    </source>
</reference>
<dbReference type="Gene3D" id="3.40.1410.10">
    <property type="entry name" value="Chorismate lyase-like"/>
    <property type="match status" value="1"/>
</dbReference>
<dbReference type="PRINTS" id="PR00035">
    <property type="entry name" value="HTHGNTR"/>
</dbReference>
<dbReference type="InterPro" id="IPR028978">
    <property type="entry name" value="Chorismate_lyase_/UTRA_dom_sf"/>
</dbReference>
<evidence type="ECO:0000256" key="1">
    <source>
        <dbReference type="ARBA" id="ARBA00023015"/>
    </source>
</evidence>
<evidence type="ECO:0000313" key="6">
    <source>
        <dbReference type="Proteomes" id="UP001646157"/>
    </source>
</evidence>
<organism evidence="5 6">
    <name type="scientific">Rossellomorea pakistanensis</name>
    <dbReference type="NCBI Taxonomy" id="992288"/>
    <lineage>
        <taxon>Bacteria</taxon>
        <taxon>Bacillati</taxon>
        <taxon>Bacillota</taxon>
        <taxon>Bacilli</taxon>
        <taxon>Bacillales</taxon>
        <taxon>Bacillaceae</taxon>
        <taxon>Rossellomorea</taxon>
    </lineage>
</organism>
<dbReference type="InterPro" id="IPR000524">
    <property type="entry name" value="Tscrpt_reg_HTH_GntR"/>
</dbReference>
<dbReference type="SUPFAM" id="SSF46785">
    <property type="entry name" value="Winged helix' DNA-binding domain"/>
    <property type="match status" value="1"/>
</dbReference>
<comment type="caution">
    <text evidence="5">The sequence shown here is derived from an EMBL/GenBank/DDBJ whole genome shotgun (WGS) entry which is preliminary data.</text>
</comment>
<dbReference type="SMART" id="SM00345">
    <property type="entry name" value="HTH_GNTR"/>
    <property type="match status" value="1"/>
</dbReference>
<dbReference type="Gene3D" id="1.10.10.10">
    <property type="entry name" value="Winged helix-like DNA-binding domain superfamily/Winged helix DNA-binding domain"/>
    <property type="match status" value="1"/>
</dbReference>
<feature type="domain" description="HTH gntR-type" evidence="4">
    <location>
        <begin position="8"/>
        <end position="76"/>
    </location>
</feature>
<dbReference type="RefSeq" id="WP_205171682.1">
    <property type="nucleotide sequence ID" value="NZ_JAFBDZ010000002.1"/>
</dbReference>
<dbReference type="InterPro" id="IPR050679">
    <property type="entry name" value="Bact_HTH_transcr_reg"/>
</dbReference>
<keyword evidence="3" id="KW-0804">Transcription</keyword>
<proteinExistence type="predicted"/>
<gene>
    <name evidence="5" type="ORF">JOC86_002078</name>
</gene>
<dbReference type="SUPFAM" id="SSF64288">
    <property type="entry name" value="Chorismate lyase-like"/>
    <property type="match status" value="1"/>
</dbReference>
<dbReference type="InterPro" id="IPR011663">
    <property type="entry name" value="UTRA"/>
</dbReference>
<dbReference type="Proteomes" id="UP001646157">
    <property type="component" value="Unassembled WGS sequence"/>
</dbReference>
<dbReference type="InterPro" id="IPR036388">
    <property type="entry name" value="WH-like_DNA-bd_sf"/>
</dbReference>
<dbReference type="Pfam" id="PF07702">
    <property type="entry name" value="UTRA"/>
    <property type="match status" value="1"/>
</dbReference>
<protein>
    <submittedName>
        <fullName evidence="5">GntR family transcriptional regulator</fullName>
    </submittedName>
</protein>
<dbReference type="SMART" id="SM00866">
    <property type="entry name" value="UTRA"/>
    <property type="match status" value="1"/>
</dbReference>
<dbReference type="PANTHER" id="PTHR44846">
    <property type="entry name" value="MANNOSYL-D-GLYCERATE TRANSPORT/METABOLISM SYSTEM REPRESSOR MNGR-RELATED"/>
    <property type="match status" value="1"/>
</dbReference>
<dbReference type="InterPro" id="IPR036390">
    <property type="entry name" value="WH_DNA-bd_sf"/>
</dbReference>
<evidence type="ECO:0000256" key="3">
    <source>
        <dbReference type="ARBA" id="ARBA00023163"/>
    </source>
</evidence>
<dbReference type="CDD" id="cd07377">
    <property type="entry name" value="WHTH_GntR"/>
    <property type="match status" value="1"/>
</dbReference>
<dbReference type="PROSITE" id="PS50949">
    <property type="entry name" value="HTH_GNTR"/>
    <property type="match status" value="1"/>
</dbReference>
<dbReference type="Pfam" id="PF00392">
    <property type="entry name" value="GntR"/>
    <property type="match status" value="1"/>
</dbReference>
<evidence type="ECO:0000259" key="4">
    <source>
        <dbReference type="PROSITE" id="PS50949"/>
    </source>
</evidence>
<accession>A0ABS2NDA5</accession>